<accession>A0ABT4SI23</accession>
<feature type="signal peptide" evidence="1">
    <location>
        <begin position="1"/>
        <end position="36"/>
    </location>
</feature>
<dbReference type="Proteomes" id="UP001144036">
    <property type="component" value="Unassembled WGS sequence"/>
</dbReference>
<dbReference type="RefSeq" id="WP_270157751.1">
    <property type="nucleotide sequence ID" value="NZ_JAPNNL010000125.1"/>
</dbReference>
<evidence type="ECO:0000313" key="3">
    <source>
        <dbReference type="Proteomes" id="UP001144036"/>
    </source>
</evidence>
<keyword evidence="1" id="KW-0732">Signal</keyword>
<feature type="chain" id="PRO_5047216083" description="CARDB domain-containing protein" evidence="1">
    <location>
        <begin position="37"/>
        <end position="160"/>
    </location>
</feature>
<evidence type="ECO:0008006" key="4">
    <source>
        <dbReference type="Google" id="ProtNLM"/>
    </source>
</evidence>
<evidence type="ECO:0000313" key="2">
    <source>
        <dbReference type="EMBL" id="MDA0636853.1"/>
    </source>
</evidence>
<dbReference type="EMBL" id="JAPNNL010000125">
    <property type="protein sequence ID" value="MDA0636853.1"/>
    <property type="molecule type" value="Genomic_DNA"/>
</dbReference>
<evidence type="ECO:0000256" key="1">
    <source>
        <dbReference type="SAM" id="SignalP"/>
    </source>
</evidence>
<sequence length="160" mass="16658">MSMPSIASRRLRIASTLVVAAAAGALLAGNAVTAEAAAPEVISRWNNELIHVNSISPSFNQAIFSGPYTVTVKLTAENTGSTAILYTCLVSAEGGADTDHAFVTLPPNSQQTVALNVVHNFTGNGVFTFACTKPAGTSTVRMKQIKITGLKVNSVHNAPF</sequence>
<organism evidence="2 3">
    <name type="scientific">Nonomuraea corallina</name>
    <dbReference type="NCBI Taxonomy" id="2989783"/>
    <lineage>
        <taxon>Bacteria</taxon>
        <taxon>Bacillati</taxon>
        <taxon>Actinomycetota</taxon>
        <taxon>Actinomycetes</taxon>
        <taxon>Streptosporangiales</taxon>
        <taxon>Streptosporangiaceae</taxon>
        <taxon>Nonomuraea</taxon>
    </lineage>
</organism>
<gene>
    <name evidence="2" type="ORF">OUY22_25880</name>
</gene>
<comment type="caution">
    <text evidence="2">The sequence shown here is derived from an EMBL/GenBank/DDBJ whole genome shotgun (WGS) entry which is preliminary data.</text>
</comment>
<proteinExistence type="predicted"/>
<keyword evidence="3" id="KW-1185">Reference proteome</keyword>
<reference evidence="2" key="1">
    <citation type="submission" date="2022-11" db="EMBL/GenBank/DDBJ databases">
        <title>Nonomuraea corallina sp. nov., a new species of the genus Nonomuraea isolated from sea side sediment in Thai sea.</title>
        <authorList>
            <person name="Ngamcharungchit C."/>
            <person name="Matsumoto A."/>
            <person name="Suriyachadkun C."/>
            <person name="Panbangred W."/>
            <person name="Inahashi Y."/>
            <person name="Intra B."/>
        </authorList>
    </citation>
    <scope>NUCLEOTIDE SEQUENCE</scope>
    <source>
        <strain evidence="2">MCN248</strain>
    </source>
</reference>
<protein>
    <recommendedName>
        <fullName evidence="4">CARDB domain-containing protein</fullName>
    </recommendedName>
</protein>
<name>A0ABT4SI23_9ACTN</name>